<dbReference type="InterPro" id="IPR005225">
    <property type="entry name" value="Small_GTP-bd"/>
</dbReference>
<dbReference type="Gene3D" id="2.40.30.10">
    <property type="entry name" value="Translation factors"/>
    <property type="match status" value="1"/>
</dbReference>
<evidence type="ECO:0000256" key="6">
    <source>
        <dbReference type="SAM" id="MobiDB-lite"/>
    </source>
</evidence>
<name>A0AAV2Z9A2_9STRA</name>
<evidence type="ECO:0000313" key="9">
    <source>
        <dbReference type="Proteomes" id="UP001146120"/>
    </source>
</evidence>
<reference evidence="8" key="2">
    <citation type="journal article" date="2023" name="Microbiol Resour">
        <title>Decontamination and Annotation of the Draft Genome Sequence of the Oomycete Lagenidium giganteum ARSEF 373.</title>
        <authorList>
            <person name="Morgan W.R."/>
            <person name="Tartar A."/>
        </authorList>
    </citation>
    <scope>NUCLEOTIDE SEQUENCE</scope>
    <source>
        <strain evidence="8">ARSEF 373</strain>
    </source>
</reference>
<gene>
    <name evidence="8" type="ORF">N0F65_004614</name>
</gene>
<keyword evidence="4" id="KW-0648">Protein biosynthesis</keyword>
<dbReference type="NCBIfam" id="TIGR00231">
    <property type="entry name" value="small_GTP"/>
    <property type="match status" value="1"/>
</dbReference>
<dbReference type="GO" id="GO:0005525">
    <property type="term" value="F:GTP binding"/>
    <property type="evidence" value="ECO:0007669"/>
    <property type="project" value="UniProtKB-KW"/>
</dbReference>
<dbReference type="PROSITE" id="PS51722">
    <property type="entry name" value="G_TR_2"/>
    <property type="match status" value="1"/>
</dbReference>
<evidence type="ECO:0000256" key="5">
    <source>
        <dbReference type="ARBA" id="ARBA00023134"/>
    </source>
</evidence>
<dbReference type="InterPro" id="IPR015760">
    <property type="entry name" value="TIF_IF2"/>
</dbReference>
<dbReference type="SUPFAM" id="SSF52156">
    <property type="entry name" value="Initiation factor IF2/eIF5b, domain 3"/>
    <property type="match status" value="1"/>
</dbReference>
<keyword evidence="5" id="KW-0342">GTP-binding</keyword>
<dbReference type="PRINTS" id="PR00315">
    <property type="entry name" value="ELONGATNFCT"/>
</dbReference>
<evidence type="ECO:0000256" key="4">
    <source>
        <dbReference type="ARBA" id="ARBA00022917"/>
    </source>
</evidence>
<dbReference type="SUPFAM" id="SSF50447">
    <property type="entry name" value="Translation proteins"/>
    <property type="match status" value="1"/>
</dbReference>
<dbReference type="PANTHER" id="PTHR43381:SF5">
    <property type="entry name" value="TR-TYPE G DOMAIN-CONTAINING PROTEIN"/>
    <property type="match status" value="1"/>
</dbReference>
<reference evidence="8" key="1">
    <citation type="submission" date="2022-11" db="EMBL/GenBank/DDBJ databases">
        <authorList>
            <person name="Morgan W.R."/>
            <person name="Tartar A."/>
        </authorList>
    </citation>
    <scope>NUCLEOTIDE SEQUENCE</scope>
    <source>
        <strain evidence="8">ARSEF 373</strain>
    </source>
</reference>
<accession>A0AAV2Z9A2</accession>
<evidence type="ECO:0000259" key="7">
    <source>
        <dbReference type="PROSITE" id="PS51722"/>
    </source>
</evidence>
<sequence>MRPTVGVGAHVSALWVPPTAGMAVRTLRTRRTRRAPPAMAAEPVVEEDTRPVHRVPAFIRIRDFAKLIKQPVDSLVKMVAPRSHKRFHMEFDGAKYEFKTIKQVVLPFELAREIAHKLNKRVQFDDVEPRFHGDALRPRKTRQQQQEDQMWMRRNPVIAVMGHVDHGKTTLMDTLRQSNIAQFEVEGITQKINVCAAVLGQTQASTSPLTATFLDTPGHFHFFRMRTNAAQVADLVLLIVAADEGVLLQTEESIGAIEDAGIPVIACVNKVDVATSEQCDAVEHDLRGYVALQTCPMVRISGRTGQHLDQLKDVIVQTIEASPALAQRLNACVAPDGPIEGVVLESVAVKGRGNVLRVLLKHGVVKKHDHFVAGMIHGVVRSVNNADGEEIAKGVPGTVVDVMYKRLSKYMDAPIEFGFFVLPAERAKQVMLQRELKIELEEKAVPTDEEMKELRELAETEDGEEQGERANARASNDGMNNAALKSERVPAGFVEETQGNTRPIVVKADGAGSLTSIQDTVDEMTGISTVRLGIGDITTTDIDVASNSRCAIFGFNVKMRRRETKLAKARGVRVVLRPTVHGLIDEITKFEQEPRD</sequence>
<protein>
    <recommendedName>
        <fullName evidence="7">Tr-type G domain-containing protein</fullName>
    </recommendedName>
</protein>
<dbReference type="Gene3D" id="3.40.50.10050">
    <property type="entry name" value="Translation initiation factor IF- 2, domain 3"/>
    <property type="match status" value="1"/>
</dbReference>
<dbReference type="GO" id="GO:0003743">
    <property type="term" value="F:translation initiation factor activity"/>
    <property type="evidence" value="ECO:0007669"/>
    <property type="project" value="UniProtKB-KW"/>
</dbReference>
<dbReference type="Gene3D" id="3.40.50.300">
    <property type="entry name" value="P-loop containing nucleotide triphosphate hydrolases"/>
    <property type="match status" value="1"/>
</dbReference>
<dbReference type="GO" id="GO:0005737">
    <property type="term" value="C:cytoplasm"/>
    <property type="evidence" value="ECO:0007669"/>
    <property type="project" value="TreeGrafter"/>
</dbReference>
<evidence type="ECO:0000256" key="2">
    <source>
        <dbReference type="ARBA" id="ARBA00022540"/>
    </source>
</evidence>
<dbReference type="InterPro" id="IPR009000">
    <property type="entry name" value="Transl_B-barrel_sf"/>
</dbReference>
<dbReference type="Proteomes" id="UP001146120">
    <property type="component" value="Unassembled WGS sequence"/>
</dbReference>
<feature type="region of interest" description="Disordered" evidence="6">
    <location>
        <begin position="448"/>
        <end position="473"/>
    </location>
</feature>
<dbReference type="SUPFAM" id="SSF52540">
    <property type="entry name" value="P-loop containing nucleoside triphosphate hydrolases"/>
    <property type="match status" value="1"/>
</dbReference>
<dbReference type="AlphaFoldDB" id="A0AAV2Z9A2"/>
<dbReference type="InterPro" id="IPR027417">
    <property type="entry name" value="P-loop_NTPase"/>
</dbReference>
<evidence type="ECO:0000256" key="1">
    <source>
        <dbReference type="ARBA" id="ARBA00007733"/>
    </source>
</evidence>
<dbReference type="Pfam" id="PF00009">
    <property type="entry name" value="GTP_EFTU"/>
    <property type="match status" value="1"/>
</dbReference>
<keyword evidence="3" id="KW-0547">Nucleotide-binding</keyword>
<dbReference type="EMBL" id="DAKRPA010000020">
    <property type="protein sequence ID" value="DBA03337.1"/>
    <property type="molecule type" value="Genomic_DNA"/>
</dbReference>
<evidence type="ECO:0000256" key="3">
    <source>
        <dbReference type="ARBA" id="ARBA00022741"/>
    </source>
</evidence>
<keyword evidence="9" id="KW-1185">Reference proteome</keyword>
<keyword evidence="2" id="KW-0396">Initiation factor</keyword>
<organism evidence="8 9">
    <name type="scientific">Lagenidium giganteum</name>
    <dbReference type="NCBI Taxonomy" id="4803"/>
    <lineage>
        <taxon>Eukaryota</taxon>
        <taxon>Sar</taxon>
        <taxon>Stramenopiles</taxon>
        <taxon>Oomycota</taxon>
        <taxon>Peronosporomycetes</taxon>
        <taxon>Pythiales</taxon>
        <taxon>Pythiaceae</taxon>
    </lineage>
</organism>
<proteinExistence type="inferred from homology"/>
<comment type="caution">
    <text evidence="8">The sequence shown here is derived from an EMBL/GenBank/DDBJ whole genome shotgun (WGS) entry which is preliminary data.</text>
</comment>
<dbReference type="InterPro" id="IPR023115">
    <property type="entry name" value="TIF_IF2_dom3"/>
</dbReference>
<evidence type="ECO:0000313" key="8">
    <source>
        <dbReference type="EMBL" id="DBA03337.1"/>
    </source>
</evidence>
<dbReference type="InterPro" id="IPR036925">
    <property type="entry name" value="TIF_IF2_dom3_sf"/>
</dbReference>
<comment type="similarity">
    <text evidence="1">Belongs to the TRAFAC class translation factor GTPase superfamily. Classic translation factor GTPase family. IF-2 subfamily.</text>
</comment>
<feature type="domain" description="Tr-type G" evidence="7">
    <location>
        <begin position="153"/>
        <end position="324"/>
    </location>
</feature>
<dbReference type="Pfam" id="PF11987">
    <property type="entry name" value="IF-2"/>
    <property type="match status" value="1"/>
</dbReference>
<dbReference type="PANTHER" id="PTHR43381">
    <property type="entry name" value="TRANSLATION INITIATION FACTOR IF-2-RELATED"/>
    <property type="match status" value="1"/>
</dbReference>
<dbReference type="InterPro" id="IPR000795">
    <property type="entry name" value="T_Tr_GTP-bd_dom"/>
</dbReference>
<dbReference type="GO" id="GO:0003924">
    <property type="term" value="F:GTPase activity"/>
    <property type="evidence" value="ECO:0007669"/>
    <property type="project" value="InterPro"/>
</dbReference>